<dbReference type="OrthoDB" id="10337721at2759"/>
<dbReference type="Proteomes" id="UP000257109">
    <property type="component" value="Unassembled WGS sequence"/>
</dbReference>
<keyword evidence="2" id="KW-1185">Reference proteome</keyword>
<dbReference type="EMBL" id="QJKJ01011626">
    <property type="protein sequence ID" value="RDX70635.1"/>
    <property type="molecule type" value="Genomic_DNA"/>
</dbReference>
<proteinExistence type="predicted"/>
<comment type="caution">
    <text evidence="1">The sequence shown here is derived from an EMBL/GenBank/DDBJ whole genome shotgun (WGS) entry which is preliminary data.</text>
</comment>
<accession>A0A371EX53</accession>
<sequence>MNNKTLIVCIKSTSSTSFQGILALKAAGGDRNIKINSDPIFRDLIIRHRSANVLPINASITSTILEHQPQRLSGFGIVRAASTARERKGAPRQVPAEIASTVAGGITVLGKVLAEHGLGLNDDVVFAAVEEHVFVLRRELEVGAGVQAEGPRAAKLLSVLAAPHEGVRDHHVRIAVAQVANWVSPRRGSELQLF</sequence>
<feature type="non-terminal residue" evidence="1">
    <location>
        <position position="1"/>
    </location>
</feature>
<organism evidence="1 2">
    <name type="scientific">Mucuna pruriens</name>
    <name type="common">Velvet bean</name>
    <name type="synonym">Dolichos pruriens</name>
    <dbReference type="NCBI Taxonomy" id="157652"/>
    <lineage>
        <taxon>Eukaryota</taxon>
        <taxon>Viridiplantae</taxon>
        <taxon>Streptophyta</taxon>
        <taxon>Embryophyta</taxon>
        <taxon>Tracheophyta</taxon>
        <taxon>Spermatophyta</taxon>
        <taxon>Magnoliopsida</taxon>
        <taxon>eudicotyledons</taxon>
        <taxon>Gunneridae</taxon>
        <taxon>Pentapetalae</taxon>
        <taxon>rosids</taxon>
        <taxon>fabids</taxon>
        <taxon>Fabales</taxon>
        <taxon>Fabaceae</taxon>
        <taxon>Papilionoideae</taxon>
        <taxon>50 kb inversion clade</taxon>
        <taxon>NPAAA clade</taxon>
        <taxon>indigoferoid/millettioid clade</taxon>
        <taxon>Phaseoleae</taxon>
        <taxon>Mucuna</taxon>
    </lineage>
</organism>
<name>A0A371EX53_MUCPR</name>
<evidence type="ECO:0000313" key="1">
    <source>
        <dbReference type="EMBL" id="RDX70635.1"/>
    </source>
</evidence>
<evidence type="ECO:0000313" key="2">
    <source>
        <dbReference type="Proteomes" id="UP000257109"/>
    </source>
</evidence>
<protein>
    <submittedName>
        <fullName evidence="1">Uncharacterized protein</fullName>
    </submittedName>
</protein>
<gene>
    <name evidence="1" type="ORF">CR513_50104</name>
</gene>
<dbReference type="AlphaFoldDB" id="A0A371EX53"/>
<reference evidence="1" key="1">
    <citation type="submission" date="2018-05" db="EMBL/GenBank/DDBJ databases">
        <title>Draft genome of Mucuna pruriens seed.</title>
        <authorList>
            <person name="Nnadi N.E."/>
            <person name="Vos R."/>
            <person name="Hasami M.H."/>
            <person name="Devisetty U.K."/>
            <person name="Aguiy J.C."/>
        </authorList>
    </citation>
    <scope>NUCLEOTIDE SEQUENCE [LARGE SCALE GENOMIC DNA]</scope>
    <source>
        <strain evidence="1">JCA_2017</strain>
    </source>
</reference>